<accession>A0AAW0HIY4</accession>
<proteinExistence type="predicted"/>
<evidence type="ECO:0000313" key="2">
    <source>
        <dbReference type="EMBL" id="KAK7801177.1"/>
    </source>
</evidence>
<dbReference type="Proteomes" id="UP001488838">
    <property type="component" value="Unassembled WGS sequence"/>
</dbReference>
<sequence length="99" mass="10966">VSCPLACTIRRVGRWVGLSHRATPRASRPIPPPPPESRWGGRVGEGPLITLCSRTEGTSLLDKRPAHALTFPNMTLSLTSFRTSSKCHPVRKPIFDYFI</sequence>
<name>A0AAW0HIY4_MYOGA</name>
<gene>
    <name evidence="2" type="ORF">U0070_007091</name>
</gene>
<dbReference type="AlphaFoldDB" id="A0AAW0HIY4"/>
<dbReference type="EMBL" id="JBBHLL010000517">
    <property type="protein sequence ID" value="KAK7801177.1"/>
    <property type="molecule type" value="Genomic_DNA"/>
</dbReference>
<organism evidence="2 3">
    <name type="scientific">Myodes glareolus</name>
    <name type="common">Bank vole</name>
    <name type="synonym">Clethrionomys glareolus</name>
    <dbReference type="NCBI Taxonomy" id="447135"/>
    <lineage>
        <taxon>Eukaryota</taxon>
        <taxon>Metazoa</taxon>
        <taxon>Chordata</taxon>
        <taxon>Craniata</taxon>
        <taxon>Vertebrata</taxon>
        <taxon>Euteleostomi</taxon>
        <taxon>Mammalia</taxon>
        <taxon>Eutheria</taxon>
        <taxon>Euarchontoglires</taxon>
        <taxon>Glires</taxon>
        <taxon>Rodentia</taxon>
        <taxon>Myomorpha</taxon>
        <taxon>Muroidea</taxon>
        <taxon>Cricetidae</taxon>
        <taxon>Arvicolinae</taxon>
        <taxon>Myodes</taxon>
    </lineage>
</organism>
<feature type="non-terminal residue" evidence="2">
    <location>
        <position position="1"/>
    </location>
</feature>
<comment type="caution">
    <text evidence="2">The sequence shown here is derived from an EMBL/GenBank/DDBJ whole genome shotgun (WGS) entry which is preliminary data.</text>
</comment>
<feature type="region of interest" description="Disordered" evidence="1">
    <location>
        <begin position="21"/>
        <end position="43"/>
    </location>
</feature>
<evidence type="ECO:0000313" key="3">
    <source>
        <dbReference type="Proteomes" id="UP001488838"/>
    </source>
</evidence>
<reference evidence="2 3" key="1">
    <citation type="journal article" date="2023" name="bioRxiv">
        <title>Conserved and derived expression patterns and positive selection on dental genes reveal complex evolutionary context of ever-growing rodent molars.</title>
        <authorList>
            <person name="Calamari Z.T."/>
            <person name="Song A."/>
            <person name="Cohen E."/>
            <person name="Akter M."/>
            <person name="Roy R.D."/>
            <person name="Hallikas O."/>
            <person name="Christensen M.M."/>
            <person name="Li P."/>
            <person name="Marangoni P."/>
            <person name="Jernvall J."/>
            <person name="Klein O.D."/>
        </authorList>
    </citation>
    <scope>NUCLEOTIDE SEQUENCE [LARGE SCALE GENOMIC DNA]</scope>
    <source>
        <strain evidence="2">V071</strain>
    </source>
</reference>
<evidence type="ECO:0000256" key="1">
    <source>
        <dbReference type="SAM" id="MobiDB-lite"/>
    </source>
</evidence>
<keyword evidence="3" id="KW-1185">Reference proteome</keyword>
<protein>
    <submittedName>
        <fullName evidence="2">Uncharacterized protein</fullName>
    </submittedName>
</protein>